<dbReference type="InterPro" id="IPR025623">
    <property type="entry name" value="YusW"/>
</dbReference>
<dbReference type="Pfam" id="PF12791">
    <property type="entry name" value="RsgI_N"/>
    <property type="match status" value="1"/>
</dbReference>
<keyword evidence="4 7" id="KW-1133">Transmembrane helix</keyword>
<name>A0A7X2ZA71_9BACL</name>
<keyword evidence="3 7" id="KW-0812">Transmembrane</keyword>
<accession>A0A7X2ZA71</accession>
<evidence type="ECO:0000259" key="8">
    <source>
        <dbReference type="PROSITE" id="PS51849"/>
    </source>
</evidence>
<feature type="compositionally biased region" description="Polar residues" evidence="6">
    <location>
        <begin position="268"/>
        <end position="281"/>
    </location>
</feature>
<gene>
    <name evidence="9" type="ORF">GNP93_07785</name>
</gene>
<dbReference type="InterPro" id="IPR055431">
    <property type="entry name" value="RsgI_M"/>
</dbReference>
<feature type="domain" description="RsgI N-terminal anti-sigma" evidence="8">
    <location>
        <begin position="4"/>
        <end position="52"/>
    </location>
</feature>
<dbReference type="PROSITE" id="PS51849">
    <property type="entry name" value="RSGI_N"/>
    <property type="match status" value="1"/>
</dbReference>
<feature type="region of interest" description="Disordered" evidence="6">
    <location>
        <begin position="461"/>
        <end position="490"/>
    </location>
</feature>
<dbReference type="AlphaFoldDB" id="A0A7X2ZA71"/>
<feature type="region of interest" description="Disordered" evidence="6">
    <location>
        <begin position="248"/>
        <end position="282"/>
    </location>
</feature>
<evidence type="ECO:0000256" key="1">
    <source>
        <dbReference type="ARBA" id="ARBA00004162"/>
    </source>
</evidence>
<feature type="compositionally biased region" description="Basic and acidic residues" evidence="6">
    <location>
        <begin position="461"/>
        <end position="484"/>
    </location>
</feature>
<dbReference type="Pfam" id="PF23750">
    <property type="entry name" value="RsgI_M"/>
    <property type="match status" value="1"/>
</dbReference>
<keyword evidence="2" id="KW-1003">Cell membrane</keyword>
<evidence type="ECO:0000256" key="6">
    <source>
        <dbReference type="SAM" id="MobiDB-lite"/>
    </source>
</evidence>
<keyword evidence="10" id="KW-1185">Reference proteome</keyword>
<reference evidence="9 10" key="1">
    <citation type="submission" date="2019-11" db="EMBL/GenBank/DDBJ databases">
        <title>Draft genome sequences of five Paenibacillus species of dairy origin.</title>
        <authorList>
            <person name="Olajide A.M."/>
            <person name="Chen S."/>
            <person name="Lapointe G."/>
        </authorList>
    </citation>
    <scope>NUCLEOTIDE SEQUENCE [LARGE SCALE GENOMIC DNA]</scope>
    <source>
        <strain evidence="9 10">2CS3</strain>
    </source>
</reference>
<dbReference type="Proteomes" id="UP000450917">
    <property type="component" value="Unassembled WGS sequence"/>
</dbReference>
<feature type="region of interest" description="Disordered" evidence="6">
    <location>
        <begin position="338"/>
        <end position="358"/>
    </location>
</feature>
<dbReference type="Pfam" id="PF14039">
    <property type="entry name" value="YusW"/>
    <property type="match status" value="1"/>
</dbReference>
<evidence type="ECO:0000313" key="9">
    <source>
        <dbReference type="EMBL" id="MUG70580.1"/>
    </source>
</evidence>
<organism evidence="9 10">
    <name type="scientific">Paenibacillus validus</name>
    <dbReference type="NCBI Taxonomy" id="44253"/>
    <lineage>
        <taxon>Bacteria</taxon>
        <taxon>Bacillati</taxon>
        <taxon>Bacillota</taxon>
        <taxon>Bacilli</taxon>
        <taxon>Bacillales</taxon>
        <taxon>Paenibacillaceae</taxon>
        <taxon>Paenibacillus</taxon>
    </lineage>
</organism>
<comment type="caution">
    <text evidence="9">The sequence shown here is derived from an EMBL/GenBank/DDBJ whole genome shotgun (WGS) entry which is preliminary data.</text>
</comment>
<sequence length="490" mass="54863">MMMMQGTVMKITEQGIVVLCEDGKFRNLPHPPSMPKLGDTIPVPDAEITIMRSRWQRLQKYGIFAAALLLLCGITVLFKFIGIPAQPVALVAIDINPGLELFVDGKGKIEKAVLVNDDAKWLVSEQQLKGKDFYAAVRLIINKAEEQGYLNAQAGKRWIWVSVVDFGQSSFDVDAKKIISGNQDYEIERFDANEQQVEQAKKAGLTLNKYIVYEQAKQKGIELNVEELRTHSIASSLIRAGINPEQFFGKSSEKTGSTGNQKAEEISGNGSAQEAQPSGDTQKVALPVQTDTASVLPKGQSNEQTGATKPVADQLENKQRITKDDHENHTAIGHMEKAQPEPDVQEIENPSSEQEKSGIREFELSVTLDQEQKVKLVYKNDKGRIEAKVEKETSQGKERLQGKQAIQYINGVIQKLGLTVKMDKLALTDRVSSALNFRKDQWKEMEVQIEFSNGEKLEFELKNPIRSAEETTREEKREKEKESSEKDDDE</sequence>
<comment type="subcellular location">
    <subcellularLocation>
        <location evidence="1">Cell membrane</location>
        <topology evidence="1">Single-pass membrane protein</topology>
    </subcellularLocation>
</comment>
<dbReference type="GO" id="GO:0005886">
    <property type="term" value="C:plasma membrane"/>
    <property type="evidence" value="ECO:0007669"/>
    <property type="project" value="UniProtKB-SubCell"/>
</dbReference>
<keyword evidence="5 7" id="KW-0472">Membrane</keyword>
<evidence type="ECO:0000256" key="7">
    <source>
        <dbReference type="SAM" id="Phobius"/>
    </source>
</evidence>
<evidence type="ECO:0000313" key="10">
    <source>
        <dbReference type="Proteomes" id="UP000450917"/>
    </source>
</evidence>
<evidence type="ECO:0000256" key="4">
    <source>
        <dbReference type="ARBA" id="ARBA00022989"/>
    </source>
</evidence>
<dbReference type="EMBL" id="WNZX01000005">
    <property type="protein sequence ID" value="MUG70580.1"/>
    <property type="molecule type" value="Genomic_DNA"/>
</dbReference>
<evidence type="ECO:0000256" key="2">
    <source>
        <dbReference type="ARBA" id="ARBA00022475"/>
    </source>
</evidence>
<proteinExistence type="predicted"/>
<evidence type="ECO:0000256" key="3">
    <source>
        <dbReference type="ARBA" id="ARBA00022692"/>
    </source>
</evidence>
<evidence type="ECO:0000256" key="5">
    <source>
        <dbReference type="ARBA" id="ARBA00023136"/>
    </source>
</evidence>
<feature type="transmembrane region" description="Helical" evidence="7">
    <location>
        <begin position="61"/>
        <end position="81"/>
    </location>
</feature>
<protein>
    <recommendedName>
        <fullName evidence="8">RsgI N-terminal anti-sigma domain-containing protein</fullName>
    </recommendedName>
</protein>
<dbReference type="InterPro" id="IPR024449">
    <property type="entry name" value="Anti-sigma_RsgI_N"/>
</dbReference>